<dbReference type="Gene3D" id="3.50.50.60">
    <property type="entry name" value="FAD/NAD(P)-binding domain"/>
    <property type="match status" value="2"/>
</dbReference>
<evidence type="ECO:0000256" key="7">
    <source>
        <dbReference type="ARBA" id="ARBA00023284"/>
    </source>
</evidence>
<evidence type="ECO:0000259" key="13">
    <source>
        <dbReference type="Pfam" id="PF07992"/>
    </source>
</evidence>
<dbReference type="EMBL" id="CP000112">
    <property type="protein sequence ID" value="ABB38487.1"/>
    <property type="molecule type" value="Genomic_DNA"/>
</dbReference>
<feature type="binding site" evidence="9">
    <location>
        <position position="52"/>
    </location>
    <ligand>
        <name>FAD</name>
        <dbReference type="ChEBI" id="CHEBI:57692"/>
    </ligand>
</feature>
<evidence type="ECO:0000256" key="4">
    <source>
        <dbReference type="ARBA" id="ARBA00023002"/>
    </source>
</evidence>
<evidence type="ECO:0000256" key="2">
    <source>
        <dbReference type="ARBA" id="ARBA00022630"/>
    </source>
</evidence>
<dbReference type="InterPro" id="IPR050151">
    <property type="entry name" value="Class-I_Pyr_Nuc-Dis_Oxidored"/>
</dbReference>
<evidence type="ECO:0000259" key="12">
    <source>
        <dbReference type="Pfam" id="PF02852"/>
    </source>
</evidence>
<dbReference type="Proteomes" id="UP000002710">
    <property type="component" value="Chromosome"/>
</dbReference>
<dbReference type="Gene3D" id="3.30.390.30">
    <property type="match status" value="1"/>
</dbReference>
<dbReference type="eggNOG" id="COG1249">
    <property type="taxonomic scope" value="Bacteria"/>
</dbReference>
<feature type="binding site" evidence="9">
    <location>
        <position position="203"/>
    </location>
    <ligand>
        <name>NAD(+)</name>
        <dbReference type="ChEBI" id="CHEBI:57540"/>
    </ligand>
</feature>
<evidence type="ECO:0000256" key="5">
    <source>
        <dbReference type="ARBA" id="ARBA00023027"/>
    </source>
</evidence>
<dbReference type="EC" id="1.8.1.4" evidence="14"/>
<keyword evidence="5 9" id="KW-0520">NAD</keyword>
<feature type="domain" description="FAD/NAD(P)-binding" evidence="13">
    <location>
        <begin position="6"/>
        <end position="322"/>
    </location>
</feature>
<dbReference type="PIRSF" id="PIRSF000350">
    <property type="entry name" value="Mercury_reductase_MerA"/>
    <property type="match status" value="1"/>
</dbReference>
<dbReference type="Pfam" id="PF02852">
    <property type="entry name" value="Pyr_redox_dim"/>
    <property type="match status" value="1"/>
</dbReference>
<evidence type="ECO:0000256" key="3">
    <source>
        <dbReference type="ARBA" id="ARBA00022827"/>
    </source>
</evidence>
<feature type="domain" description="Pyridine nucleotide-disulphide oxidoreductase dimerisation" evidence="12">
    <location>
        <begin position="342"/>
        <end position="452"/>
    </location>
</feature>
<evidence type="ECO:0000256" key="10">
    <source>
        <dbReference type="PIRSR" id="PIRSR000350-4"/>
    </source>
</evidence>
<evidence type="ECO:0000313" key="14">
    <source>
        <dbReference type="EMBL" id="ABB38487.1"/>
    </source>
</evidence>
<dbReference type="KEGG" id="dde:Dde_1690"/>
<reference evidence="14 15" key="1">
    <citation type="journal article" date="2011" name="J. Bacteriol.">
        <title>Complete genome sequence and updated annotation of Desulfovibrio alaskensis G20.</title>
        <authorList>
            <person name="Hauser L.J."/>
            <person name="Land M.L."/>
            <person name="Brown S.D."/>
            <person name="Larimer F."/>
            <person name="Keller K.L."/>
            <person name="Rapp-Giles B.J."/>
            <person name="Price M.N."/>
            <person name="Lin M."/>
            <person name="Bruce D.C."/>
            <person name="Detter J.C."/>
            <person name="Tapia R."/>
            <person name="Han C.S."/>
            <person name="Goodwin L.A."/>
            <person name="Cheng J.F."/>
            <person name="Pitluck S."/>
            <person name="Copeland A."/>
            <person name="Lucas S."/>
            <person name="Nolan M."/>
            <person name="Lapidus A.L."/>
            <person name="Palumbo A.V."/>
            <person name="Wall J.D."/>
        </authorList>
    </citation>
    <scope>NUCLEOTIDE SEQUENCE [LARGE SCALE GENOMIC DNA]</scope>
    <source>
        <strain evidence="15">ATCC BAA 1058 / DSM 17464 / G20</strain>
    </source>
</reference>
<comment type="cofactor">
    <cofactor evidence="9">
        <name>FAD</name>
        <dbReference type="ChEBI" id="CHEBI:57692"/>
    </cofactor>
    <text evidence="9">Binds 1 FAD per subunit.</text>
</comment>
<evidence type="ECO:0000256" key="1">
    <source>
        <dbReference type="ARBA" id="ARBA00007532"/>
    </source>
</evidence>
<feature type="disulfide bond" description="Redox-active" evidence="10">
    <location>
        <begin position="43"/>
        <end position="48"/>
    </location>
</feature>
<dbReference type="PRINTS" id="PR00368">
    <property type="entry name" value="FADPNR"/>
</dbReference>
<dbReference type="InterPro" id="IPR004099">
    <property type="entry name" value="Pyr_nucl-diS_OxRdtase_dimer"/>
</dbReference>
<dbReference type="PANTHER" id="PTHR22912:SF151">
    <property type="entry name" value="DIHYDROLIPOYL DEHYDROGENASE, MITOCHONDRIAL"/>
    <property type="match status" value="1"/>
</dbReference>
<dbReference type="InterPro" id="IPR036188">
    <property type="entry name" value="FAD/NAD-bd_sf"/>
</dbReference>
<protein>
    <submittedName>
        <fullName evidence="14">Dihydrolipoyl dehydrogenase</fullName>
        <ecNumber evidence="14">1.8.1.4</ecNumber>
    </submittedName>
</protein>
<keyword evidence="7 11" id="KW-0676">Redox-active center</keyword>
<evidence type="ECO:0000256" key="11">
    <source>
        <dbReference type="RuleBase" id="RU003691"/>
    </source>
</evidence>
<name>Q311A9_OLEA2</name>
<feature type="binding site" evidence="9">
    <location>
        <position position="307"/>
    </location>
    <ligand>
        <name>FAD</name>
        <dbReference type="ChEBI" id="CHEBI:57692"/>
    </ligand>
</feature>
<keyword evidence="9" id="KW-0547">Nucleotide-binding</keyword>
<dbReference type="InterPro" id="IPR012999">
    <property type="entry name" value="Pyr_OxRdtase_I_AS"/>
</dbReference>
<dbReference type="GO" id="GO:0050660">
    <property type="term" value="F:flavin adenine dinucleotide binding"/>
    <property type="evidence" value="ECO:0007669"/>
    <property type="project" value="TreeGrafter"/>
</dbReference>
<dbReference type="InterPro" id="IPR023753">
    <property type="entry name" value="FAD/NAD-binding_dom"/>
</dbReference>
<dbReference type="RefSeq" id="WP_011367633.1">
    <property type="nucleotide sequence ID" value="NC_007519.1"/>
</dbReference>
<dbReference type="AlphaFoldDB" id="Q311A9"/>
<keyword evidence="6" id="KW-1015">Disulfide bond</keyword>
<dbReference type="Pfam" id="PF07992">
    <property type="entry name" value="Pyr_redox_2"/>
    <property type="match status" value="1"/>
</dbReference>
<dbReference type="HOGENOM" id="CLU_016755_0_3_7"/>
<dbReference type="InterPro" id="IPR001100">
    <property type="entry name" value="Pyr_nuc-diS_OxRdtase"/>
</dbReference>
<proteinExistence type="inferred from homology"/>
<keyword evidence="2 11" id="KW-0285">Flavoprotein</keyword>
<dbReference type="GO" id="GO:0006103">
    <property type="term" value="P:2-oxoglutarate metabolic process"/>
    <property type="evidence" value="ECO:0007669"/>
    <property type="project" value="TreeGrafter"/>
</dbReference>
<feature type="binding site" evidence="9">
    <location>
        <position position="267"/>
    </location>
    <ligand>
        <name>NAD(+)</name>
        <dbReference type="ChEBI" id="CHEBI:57540"/>
    </ligand>
</feature>
<organism evidence="14 15">
    <name type="scientific">Oleidesulfovibrio alaskensis (strain ATCC BAA-1058 / DSM 17464 / G20)</name>
    <name type="common">Desulfovibrio alaskensis</name>
    <dbReference type="NCBI Taxonomy" id="207559"/>
    <lineage>
        <taxon>Bacteria</taxon>
        <taxon>Pseudomonadati</taxon>
        <taxon>Thermodesulfobacteriota</taxon>
        <taxon>Desulfovibrionia</taxon>
        <taxon>Desulfovibrionales</taxon>
        <taxon>Desulfovibrionaceae</taxon>
        <taxon>Oleidesulfovibrio</taxon>
    </lineage>
</organism>
<evidence type="ECO:0000313" key="15">
    <source>
        <dbReference type="Proteomes" id="UP000002710"/>
    </source>
</evidence>
<gene>
    <name evidence="14" type="ordered locus">Dde_1690</name>
</gene>
<accession>Q311A9</accession>
<dbReference type="GO" id="GO:0004148">
    <property type="term" value="F:dihydrolipoyl dehydrogenase (NADH) activity"/>
    <property type="evidence" value="ECO:0007669"/>
    <property type="project" value="UniProtKB-EC"/>
</dbReference>
<evidence type="ECO:0000256" key="9">
    <source>
        <dbReference type="PIRSR" id="PIRSR000350-3"/>
    </source>
</evidence>
<dbReference type="PANTHER" id="PTHR22912">
    <property type="entry name" value="DISULFIDE OXIDOREDUCTASE"/>
    <property type="match status" value="1"/>
</dbReference>
<feature type="binding site" evidence="9">
    <location>
        <begin position="180"/>
        <end position="187"/>
    </location>
    <ligand>
        <name>NAD(+)</name>
        <dbReference type="ChEBI" id="CHEBI:57540"/>
    </ligand>
</feature>
<keyword evidence="3 9" id="KW-0274">FAD</keyword>
<dbReference type="SUPFAM" id="SSF51905">
    <property type="entry name" value="FAD/NAD(P)-binding domain"/>
    <property type="match status" value="1"/>
</dbReference>
<dbReference type="SUPFAM" id="SSF55424">
    <property type="entry name" value="FAD/NAD-linked reductases, dimerisation (C-terminal) domain"/>
    <property type="match status" value="1"/>
</dbReference>
<keyword evidence="4 11" id="KW-0560">Oxidoreductase</keyword>
<keyword evidence="15" id="KW-1185">Reference proteome</keyword>
<dbReference type="PRINTS" id="PR00411">
    <property type="entry name" value="PNDRDTASEI"/>
</dbReference>
<dbReference type="InterPro" id="IPR016156">
    <property type="entry name" value="FAD/NAD-linked_Rdtase_dimer_sf"/>
</dbReference>
<evidence type="ECO:0000256" key="6">
    <source>
        <dbReference type="ARBA" id="ARBA00023157"/>
    </source>
</evidence>
<dbReference type="STRING" id="207559.Dde_1690"/>
<evidence type="ECO:0000256" key="8">
    <source>
        <dbReference type="PIRSR" id="PIRSR000350-2"/>
    </source>
</evidence>
<sequence>MTHEQYDLVIIGAGPGGSRAALDAAAAGMRTALVEKADAGGTCLNWGCIPTKFLLGGTAAVPLLQIQKKYKAAGGDVHLSLAALHQRKDRFIKGTRQNLVKQLTQAGVNFITGAASFAGPRTVVVEKEDGSSLLEFENLILAAGSEPASFPGLIPDGNCVLHSSHILQLETPPQSLIIVGGGAIGLEMGDLFARFGTQITIVEALPHLVPAEDGDIADALTKALKREGWTVHTGRRVRSLVTDEEGALLTFEDGTAIRADKALMAAGRSPATAALHPEKAGIMTDGRGWISTDNFLQAAENIYAVGDVNGRTLLAHAAEHQARYVVSRLRGLTAAEYPAPVMPSCVYGHMEVMRTGATAKELTAQGISVSVSRAPLASNAIAQSCGATQGFVKAVWAAGNGTPELRGIAATGHGVSHLVGLATVMVQQRWRRENIHDIIYAHPTLDEALEAALSAPLENA</sequence>
<dbReference type="PROSITE" id="PS00076">
    <property type="entry name" value="PYRIDINE_REDOX_1"/>
    <property type="match status" value="1"/>
</dbReference>
<feature type="active site" description="Proton acceptor" evidence="8">
    <location>
        <position position="442"/>
    </location>
</feature>
<comment type="similarity">
    <text evidence="1 11">Belongs to the class-I pyridine nucleotide-disulfide oxidoreductase family.</text>
</comment>